<keyword evidence="1" id="KW-0472">Membrane</keyword>
<dbReference type="EMBL" id="JAUEPO010000001">
    <property type="protein sequence ID" value="KAK3335854.1"/>
    <property type="molecule type" value="Genomic_DNA"/>
</dbReference>
<sequence length="90" mass="10016">MGLAMVLASIVKLFIIREKFSSCMVLFSVHCVLLFFVFFFPLFGFFLEPGGCGCCVPSCTWGLYRIGLDVTVASVYGCVYLTFTFSQILP</sequence>
<keyword evidence="3" id="KW-1185">Reference proteome</keyword>
<name>A0AAE0MLW4_9PEZI</name>
<dbReference type="AlphaFoldDB" id="A0AAE0MLW4"/>
<reference evidence="2" key="1">
    <citation type="journal article" date="2023" name="Mol. Phylogenet. Evol.">
        <title>Genome-scale phylogeny and comparative genomics of the fungal order Sordariales.</title>
        <authorList>
            <person name="Hensen N."/>
            <person name="Bonometti L."/>
            <person name="Westerberg I."/>
            <person name="Brannstrom I.O."/>
            <person name="Guillou S."/>
            <person name="Cros-Aarteil S."/>
            <person name="Calhoun S."/>
            <person name="Haridas S."/>
            <person name="Kuo A."/>
            <person name="Mondo S."/>
            <person name="Pangilinan J."/>
            <person name="Riley R."/>
            <person name="LaButti K."/>
            <person name="Andreopoulos B."/>
            <person name="Lipzen A."/>
            <person name="Chen C."/>
            <person name="Yan M."/>
            <person name="Daum C."/>
            <person name="Ng V."/>
            <person name="Clum A."/>
            <person name="Steindorff A."/>
            <person name="Ohm R.A."/>
            <person name="Martin F."/>
            <person name="Silar P."/>
            <person name="Natvig D.O."/>
            <person name="Lalanne C."/>
            <person name="Gautier V."/>
            <person name="Ament-Velasquez S.L."/>
            <person name="Kruys A."/>
            <person name="Hutchinson M.I."/>
            <person name="Powell A.J."/>
            <person name="Barry K."/>
            <person name="Miller A.N."/>
            <person name="Grigoriev I.V."/>
            <person name="Debuchy R."/>
            <person name="Gladieux P."/>
            <person name="Hiltunen Thoren M."/>
            <person name="Johannesson H."/>
        </authorList>
    </citation>
    <scope>NUCLEOTIDE SEQUENCE</scope>
    <source>
        <strain evidence="2">SMH4131-1</strain>
    </source>
</reference>
<reference evidence="2" key="2">
    <citation type="submission" date="2023-06" db="EMBL/GenBank/DDBJ databases">
        <authorList>
            <consortium name="Lawrence Berkeley National Laboratory"/>
            <person name="Haridas S."/>
            <person name="Hensen N."/>
            <person name="Bonometti L."/>
            <person name="Westerberg I."/>
            <person name="Brannstrom I.O."/>
            <person name="Guillou S."/>
            <person name="Cros-Aarteil S."/>
            <person name="Calhoun S."/>
            <person name="Kuo A."/>
            <person name="Mondo S."/>
            <person name="Pangilinan J."/>
            <person name="Riley R."/>
            <person name="Labutti K."/>
            <person name="Andreopoulos B."/>
            <person name="Lipzen A."/>
            <person name="Chen C."/>
            <person name="Yanf M."/>
            <person name="Daum C."/>
            <person name="Ng V."/>
            <person name="Clum A."/>
            <person name="Steindorff A."/>
            <person name="Ohm R."/>
            <person name="Martin F."/>
            <person name="Silar P."/>
            <person name="Natvig D."/>
            <person name="Lalanne C."/>
            <person name="Gautier V."/>
            <person name="Ament-Velasquez S.L."/>
            <person name="Kruys A."/>
            <person name="Hutchinson M.I."/>
            <person name="Powell A.J."/>
            <person name="Barry K."/>
            <person name="Miller A.N."/>
            <person name="Grigoriev I.V."/>
            <person name="Debuchy R."/>
            <person name="Gladieux P."/>
            <person name="Thoren M.H."/>
            <person name="Johannesson H."/>
        </authorList>
    </citation>
    <scope>NUCLEOTIDE SEQUENCE</scope>
    <source>
        <strain evidence="2">SMH4131-1</strain>
    </source>
</reference>
<feature type="transmembrane region" description="Helical" evidence="1">
    <location>
        <begin position="63"/>
        <end position="83"/>
    </location>
</feature>
<keyword evidence="1" id="KW-0812">Transmembrane</keyword>
<evidence type="ECO:0000313" key="2">
    <source>
        <dbReference type="EMBL" id="KAK3335854.1"/>
    </source>
</evidence>
<evidence type="ECO:0000313" key="3">
    <source>
        <dbReference type="Proteomes" id="UP001286456"/>
    </source>
</evidence>
<gene>
    <name evidence="2" type="ORF">B0T19DRAFT_21194</name>
</gene>
<organism evidence="2 3">
    <name type="scientific">Cercophora scortea</name>
    <dbReference type="NCBI Taxonomy" id="314031"/>
    <lineage>
        <taxon>Eukaryota</taxon>
        <taxon>Fungi</taxon>
        <taxon>Dikarya</taxon>
        <taxon>Ascomycota</taxon>
        <taxon>Pezizomycotina</taxon>
        <taxon>Sordariomycetes</taxon>
        <taxon>Sordariomycetidae</taxon>
        <taxon>Sordariales</taxon>
        <taxon>Lasiosphaeriaceae</taxon>
        <taxon>Cercophora</taxon>
    </lineage>
</organism>
<evidence type="ECO:0000256" key="1">
    <source>
        <dbReference type="SAM" id="Phobius"/>
    </source>
</evidence>
<keyword evidence="1" id="KW-1133">Transmembrane helix</keyword>
<comment type="caution">
    <text evidence="2">The sequence shown here is derived from an EMBL/GenBank/DDBJ whole genome shotgun (WGS) entry which is preliminary data.</text>
</comment>
<protein>
    <submittedName>
        <fullName evidence="2">Uncharacterized protein</fullName>
    </submittedName>
</protein>
<proteinExistence type="predicted"/>
<accession>A0AAE0MLW4</accession>
<dbReference type="Proteomes" id="UP001286456">
    <property type="component" value="Unassembled WGS sequence"/>
</dbReference>
<feature type="transmembrane region" description="Helical" evidence="1">
    <location>
        <begin position="20"/>
        <end position="43"/>
    </location>
</feature>